<reference evidence="1" key="4">
    <citation type="submission" date="2019-03" db="UniProtKB">
        <authorList>
            <consortium name="EnsemblPlants"/>
        </authorList>
    </citation>
    <scope>IDENTIFICATION</scope>
</reference>
<dbReference type="Gramene" id="AET2Gv20278800.2">
    <property type="protein sequence ID" value="AET2Gv20278800.2"/>
    <property type="gene ID" value="AET2Gv20278800"/>
</dbReference>
<dbReference type="EnsemblPlants" id="AET2Gv20278800.2">
    <property type="protein sequence ID" value="AET2Gv20278800.2"/>
    <property type="gene ID" value="AET2Gv20278800"/>
</dbReference>
<reference evidence="1" key="3">
    <citation type="journal article" date="2017" name="Nature">
        <title>Genome sequence of the progenitor of the wheat D genome Aegilops tauschii.</title>
        <authorList>
            <person name="Luo M.C."/>
            <person name="Gu Y.Q."/>
            <person name="Puiu D."/>
            <person name="Wang H."/>
            <person name="Twardziok S.O."/>
            <person name="Deal K.R."/>
            <person name="Huo N."/>
            <person name="Zhu T."/>
            <person name="Wang L."/>
            <person name="Wang Y."/>
            <person name="McGuire P.E."/>
            <person name="Liu S."/>
            <person name="Long H."/>
            <person name="Ramasamy R.K."/>
            <person name="Rodriguez J.C."/>
            <person name="Van S.L."/>
            <person name="Yuan L."/>
            <person name="Wang Z."/>
            <person name="Xia Z."/>
            <person name="Xiao L."/>
            <person name="Anderson O.D."/>
            <person name="Ouyang S."/>
            <person name="Liang Y."/>
            <person name="Zimin A.V."/>
            <person name="Pertea G."/>
            <person name="Qi P."/>
            <person name="Bennetzen J.L."/>
            <person name="Dai X."/>
            <person name="Dawson M.W."/>
            <person name="Muller H.G."/>
            <person name="Kugler K."/>
            <person name="Rivarola-Duarte L."/>
            <person name="Spannagl M."/>
            <person name="Mayer K.F.X."/>
            <person name="Lu F.H."/>
            <person name="Bevan M.W."/>
            <person name="Leroy P."/>
            <person name="Li P."/>
            <person name="You F.M."/>
            <person name="Sun Q."/>
            <person name="Liu Z."/>
            <person name="Lyons E."/>
            <person name="Wicker T."/>
            <person name="Salzberg S.L."/>
            <person name="Devos K.M."/>
            <person name="Dvorak J."/>
        </authorList>
    </citation>
    <scope>NUCLEOTIDE SEQUENCE [LARGE SCALE GENOMIC DNA]</scope>
    <source>
        <strain evidence="1">cv. AL8/78</strain>
    </source>
</reference>
<accession>A0A453AW44</accession>
<proteinExistence type="predicted"/>
<dbReference type="Proteomes" id="UP000015105">
    <property type="component" value="Chromosome 2D"/>
</dbReference>
<evidence type="ECO:0000313" key="2">
    <source>
        <dbReference type="Proteomes" id="UP000015105"/>
    </source>
</evidence>
<organism evidence="1 2">
    <name type="scientific">Aegilops tauschii subsp. strangulata</name>
    <name type="common">Goatgrass</name>
    <dbReference type="NCBI Taxonomy" id="200361"/>
    <lineage>
        <taxon>Eukaryota</taxon>
        <taxon>Viridiplantae</taxon>
        <taxon>Streptophyta</taxon>
        <taxon>Embryophyta</taxon>
        <taxon>Tracheophyta</taxon>
        <taxon>Spermatophyta</taxon>
        <taxon>Magnoliopsida</taxon>
        <taxon>Liliopsida</taxon>
        <taxon>Poales</taxon>
        <taxon>Poaceae</taxon>
        <taxon>BOP clade</taxon>
        <taxon>Pooideae</taxon>
        <taxon>Triticodae</taxon>
        <taxon>Triticeae</taxon>
        <taxon>Triticinae</taxon>
        <taxon>Aegilops</taxon>
    </lineage>
</organism>
<dbReference type="AlphaFoldDB" id="A0A453AW44"/>
<reference evidence="2" key="1">
    <citation type="journal article" date="2014" name="Science">
        <title>Ancient hybridizations among the ancestral genomes of bread wheat.</title>
        <authorList>
            <consortium name="International Wheat Genome Sequencing Consortium,"/>
            <person name="Marcussen T."/>
            <person name="Sandve S.R."/>
            <person name="Heier L."/>
            <person name="Spannagl M."/>
            <person name="Pfeifer M."/>
            <person name="Jakobsen K.S."/>
            <person name="Wulff B.B."/>
            <person name="Steuernagel B."/>
            <person name="Mayer K.F."/>
            <person name="Olsen O.A."/>
        </authorList>
    </citation>
    <scope>NUCLEOTIDE SEQUENCE [LARGE SCALE GENOMIC DNA]</scope>
    <source>
        <strain evidence="2">cv. AL8/78</strain>
    </source>
</reference>
<protein>
    <submittedName>
        <fullName evidence="1">Uncharacterized protein</fullName>
    </submittedName>
</protein>
<reference evidence="2" key="2">
    <citation type="journal article" date="2017" name="Nat. Plants">
        <title>The Aegilops tauschii genome reveals multiple impacts of transposons.</title>
        <authorList>
            <person name="Zhao G."/>
            <person name="Zou C."/>
            <person name="Li K."/>
            <person name="Wang K."/>
            <person name="Li T."/>
            <person name="Gao L."/>
            <person name="Zhang X."/>
            <person name="Wang H."/>
            <person name="Yang Z."/>
            <person name="Liu X."/>
            <person name="Jiang W."/>
            <person name="Mao L."/>
            <person name="Kong X."/>
            <person name="Jiao Y."/>
            <person name="Jia J."/>
        </authorList>
    </citation>
    <scope>NUCLEOTIDE SEQUENCE [LARGE SCALE GENOMIC DNA]</scope>
    <source>
        <strain evidence="2">cv. AL8/78</strain>
    </source>
</reference>
<name>A0A453AW44_AEGTS</name>
<sequence length="82" mass="9145">LPRYHPCPLPRSPDRRRSLKHSRTFFRVLLQITSPVSARTLEFAVAPHGGGARSILHVRVCIHFISVTDFSPLSTPLLCSAV</sequence>
<reference evidence="1" key="5">
    <citation type="journal article" date="2021" name="G3 (Bethesda)">
        <title>Aegilops tauschii genome assembly Aet v5.0 features greater sequence contiguity and improved annotation.</title>
        <authorList>
            <person name="Wang L."/>
            <person name="Zhu T."/>
            <person name="Rodriguez J.C."/>
            <person name="Deal K.R."/>
            <person name="Dubcovsky J."/>
            <person name="McGuire P.E."/>
            <person name="Lux T."/>
            <person name="Spannagl M."/>
            <person name="Mayer K.F.X."/>
            <person name="Baldrich P."/>
            <person name="Meyers B.C."/>
            <person name="Huo N."/>
            <person name="Gu Y.Q."/>
            <person name="Zhou H."/>
            <person name="Devos K.M."/>
            <person name="Bennetzen J.L."/>
            <person name="Unver T."/>
            <person name="Budak H."/>
            <person name="Gulick P.J."/>
            <person name="Galiba G."/>
            <person name="Kalapos B."/>
            <person name="Nelson D.R."/>
            <person name="Li P."/>
            <person name="You F.M."/>
            <person name="Luo M.C."/>
            <person name="Dvorak J."/>
        </authorList>
    </citation>
    <scope>NUCLEOTIDE SEQUENCE [LARGE SCALE GENOMIC DNA]</scope>
    <source>
        <strain evidence="1">cv. AL8/78</strain>
    </source>
</reference>
<keyword evidence="2" id="KW-1185">Reference proteome</keyword>
<evidence type="ECO:0000313" key="1">
    <source>
        <dbReference type="EnsemblPlants" id="AET2Gv20278800.2"/>
    </source>
</evidence>